<reference evidence="1 2" key="1">
    <citation type="submission" date="2014-04" db="EMBL/GenBank/DDBJ databases">
        <title>Draft genome sequence of Hydrogenovibrio marinus MH-110, a model organism for aerobic H2 metabolism.</title>
        <authorList>
            <person name="Cha H.J."/>
            <person name="Jo B.H."/>
            <person name="Hwang B.H."/>
        </authorList>
    </citation>
    <scope>NUCLEOTIDE SEQUENCE [LARGE SCALE GENOMIC DNA]</scope>
    <source>
        <strain evidence="1 2">MH-110</strain>
    </source>
</reference>
<dbReference type="AlphaFoldDB" id="A0A066ZMJ0"/>
<keyword evidence="2" id="KW-1185">Reference proteome</keyword>
<name>A0A066ZMJ0_HYDMR</name>
<proteinExistence type="predicted"/>
<dbReference type="EMBL" id="JMIU01000002">
    <property type="protein sequence ID" value="KDN94687.1"/>
    <property type="molecule type" value="Genomic_DNA"/>
</dbReference>
<dbReference type="STRING" id="28885.EI16_12370"/>
<evidence type="ECO:0000313" key="2">
    <source>
        <dbReference type="Proteomes" id="UP000027341"/>
    </source>
</evidence>
<organism evidence="1 2">
    <name type="scientific">Hydrogenovibrio marinus</name>
    <dbReference type="NCBI Taxonomy" id="28885"/>
    <lineage>
        <taxon>Bacteria</taxon>
        <taxon>Pseudomonadati</taxon>
        <taxon>Pseudomonadota</taxon>
        <taxon>Gammaproteobacteria</taxon>
        <taxon>Thiotrichales</taxon>
        <taxon>Piscirickettsiaceae</taxon>
        <taxon>Hydrogenovibrio</taxon>
    </lineage>
</organism>
<dbReference type="RefSeq" id="WP_029913519.1">
    <property type="nucleotide sequence ID" value="NZ_JMIU01000002.1"/>
</dbReference>
<accession>A0A066ZMJ0</accession>
<dbReference type="Proteomes" id="UP000027341">
    <property type="component" value="Unassembled WGS sequence"/>
</dbReference>
<comment type="caution">
    <text evidence="1">The sequence shown here is derived from an EMBL/GenBank/DDBJ whole genome shotgun (WGS) entry which is preliminary data.</text>
</comment>
<gene>
    <name evidence="1" type="ORF">EI16_12370</name>
</gene>
<evidence type="ECO:0000313" key="1">
    <source>
        <dbReference type="EMBL" id="KDN94687.1"/>
    </source>
</evidence>
<sequence length="147" mass="16868">MKVYLVHTENNESETDQVVNTTQEVMGVVKQFAPNDDSTEFQKEVAALQPEDKVSLGFLNGGNDWISVTCQDFKPTHQIIYIIQEDDGDGIPQDPEIFYEEDQAKERFIEIANFNLNANFQTMSEASEAVQKNWKEWGVRLFEVDMP</sequence>
<protein>
    <submittedName>
        <fullName evidence="1">Uncharacterized protein</fullName>
    </submittedName>
</protein>